<dbReference type="Proteomes" id="UP000676409">
    <property type="component" value="Chromosome"/>
</dbReference>
<proteinExistence type="predicted"/>
<dbReference type="RefSeq" id="WP_211936207.1">
    <property type="nucleotide sequence ID" value="NZ_CP073078.1"/>
</dbReference>
<reference evidence="1" key="1">
    <citation type="submission" date="2021-04" db="EMBL/GenBank/DDBJ databases">
        <title>The complete genome sequence of Caulobacter sp. S6.</title>
        <authorList>
            <person name="Tang Y."/>
            <person name="Ouyang W."/>
            <person name="Liu Q."/>
            <person name="Huang B."/>
            <person name="Guo Z."/>
            <person name="Lei P."/>
        </authorList>
    </citation>
    <scope>NUCLEOTIDE SEQUENCE</scope>
    <source>
        <strain evidence="1">S6</strain>
    </source>
</reference>
<evidence type="ECO:0000313" key="2">
    <source>
        <dbReference type="Proteomes" id="UP000676409"/>
    </source>
</evidence>
<name>A0A975FVN1_9CAUL</name>
<evidence type="ECO:0000313" key="1">
    <source>
        <dbReference type="EMBL" id="QUD86155.1"/>
    </source>
</evidence>
<accession>A0A975FVN1</accession>
<keyword evidence="2" id="KW-1185">Reference proteome</keyword>
<dbReference type="KEGG" id="caul:KCG34_13705"/>
<gene>
    <name evidence="1" type="ORF">KCG34_13705</name>
</gene>
<dbReference type="AlphaFoldDB" id="A0A975FVN1"/>
<protein>
    <submittedName>
        <fullName evidence="1">Uncharacterized protein</fullName>
    </submittedName>
</protein>
<organism evidence="1 2">
    <name type="scientific">Phenylobacterium montanum</name>
    <dbReference type="NCBI Taxonomy" id="2823693"/>
    <lineage>
        <taxon>Bacteria</taxon>
        <taxon>Pseudomonadati</taxon>
        <taxon>Pseudomonadota</taxon>
        <taxon>Alphaproteobacteria</taxon>
        <taxon>Caulobacterales</taxon>
        <taxon>Caulobacteraceae</taxon>
        <taxon>Phenylobacterium</taxon>
    </lineage>
</organism>
<dbReference type="EMBL" id="CP073078">
    <property type="protein sequence ID" value="QUD86155.1"/>
    <property type="molecule type" value="Genomic_DNA"/>
</dbReference>
<sequence>MDEEIQMLVVSQRAMPHLIALAEQEIARNRAIHEECGDDWPDDFDANDIHVFEIMLESLLAVQGRGEAIVDFTGKPGWFLLGALPDYVKRLGPSLTNEDFSSLEHVYVQGALPGARPFPTR</sequence>